<dbReference type="Gene3D" id="1.10.10.10">
    <property type="entry name" value="Winged helix-like DNA-binding domain superfamily/Winged helix DNA-binding domain"/>
    <property type="match status" value="1"/>
</dbReference>
<proteinExistence type="inferred from homology"/>
<dbReference type="InterPro" id="IPR002182">
    <property type="entry name" value="NB-ARC"/>
</dbReference>
<dbReference type="Pfam" id="PF18052">
    <property type="entry name" value="Rx_N"/>
    <property type="match status" value="1"/>
</dbReference>
<dbReference type="FunFam" id="1.10.10.10:FF:000322">
    <property type="entry name" value="Probable disease resistance protein At1g63360"/>
    <property type="match status" value="1"/>
</dbReference>
<dbReference type="InterPro" id="IPR055414">
    <property type="entry name" value="LRR_R13L4/SHOC2-like"/>
</dbReference>
<evidence type="ECO:0000256" key="4">
    <source>
        <dbReference type="ARBA" id="ARBA00022741"/>
    </source>
</evidence>
<dbReference type="InterPro" id="IPR038005">
    <property type="entry name" value="RX-like_CC"/>
</dbReference>
<dbReference type="Gene3D" id="1.10.8.430">
    <property type="entry name" value="Helical domain of apoptotic protease-activating factors"/>
    <property type="match status" value="1"/>
</dbReference>
<feature type="domain" description="NB-ARC" evidence="7">
    <location>
        <begin position="178"/>
        <end position="355"/>
    </location>
</feature>
<evidence type="ECO:0000313" key="12">
    <source>
        <dbReference type="Proteomes" id="UP000604825"/>
    </source>
</evidence>
<dbReference type="SUPFAM" id="SSF52540">
    <property type="entry name" value="P-loop containing nucleoside triphosphate hydrolases"/>
    <property type="match status" value="2"/>
</dbReference>
<evidence type="ECO:0000259" key="10">
    <source>
        <dbReference type="Pfam" id="PF23598"/>
    </source>
</evidence>
<keyword evidence="5" id="KW-0611">Plant defense</keyword>
<feature type="domain" description="Disease resistance N-terminal" evidence="8">
    <location>
        <begin position="14"/>
        <end position="94"/>
    </location>
</feature>
<dbReference type="SUPFAM" id="SSF52058">
    <property type="entry name" value="L domain-like"/>
    <property type="match status" value="1"/>
</dbReference>
<dbReference type="InterPro" id="IPR036388">
    <property type="entry name" value="WH-like_DNA-bd_sf"/>
</dbReference>
<comment type="similarity">
    <text evidence="1">Belongs to the disease resistance NB-LRR family.</text>
</comment>
<dbReference type="GO" id="GO:0043531">
    <property type="term" value="F:ADP binding"/>
    <property type="evidence" value="ECO:0007669"/>
    <property type="project" value="InterPro"/>
</dbReference>
<dbReference type="Gene3D" id="1.20.5.4130">
    <property type="match status" value="1"/>
</dbReference>
<keyword evidence="2" id="KW-0433">Leucine-rich repeat</keyword>
<evidence type="ECO:0000256" key="2">
    <source>
        <dbReference type="ARBA" id="ARBA00022614"/>
    </source>
</evidence>
<dbReference type="CDD" id="cd14798">
    <property type="entry name" value="RX-CC_like"/>
    <property type="match status" value="1"/>
</dbReference>
<evidence type="ECO:0000259" key="8">
    <source>
        <dbReference type="Pfam" id="PF18052"/>
    </source>
</evidence>
<sequence>MEATAMSLGKAVLGGALSYAKSKAAEEVALQLGVEDDVIFITDELQMMQSFLMAADEERSQSKVLTTWVTQVRDLAYNVEDSLMDFGLHTGKKPIWGCIPRNLCDRRRIAKEVKKLRAKVEDVSNRNLRYRLIKDGSNSRPAGAADQADSDGAAVLSINQAMIAAVEQKKSKADLLQLVTAKEVELRVMAVWGTTSDLGKTAAIHEVYDDPRVTSMYGCRAWVRLIHPFNPKEFIHSMVRQFFENFHDQGGKEVTNVGASVLLKMENMNQSDLVHTLTAQLSSNSYLVVINDLRTVEEWQCIRRYFPDNKKQSRVIVSTQQVEVARLCTEQPYQMSELKHLPYDQRLYLFHKKVALSSEPVPICDPATPSSEIQEEYQEPESTGANNFFTSTAGKKFDRTRTIALIDDVLVGRKTEKSIVIDLIGQPMDMQGCKVISVWGMGGLGKTTLVRSIYRSQELGGWKRAWVTALRPFNPEVLIRTLALQLLTDDPTVANETKQERKNLATMRLDDLPEKLSQLLEEHECLIVLDDLSSTKEWDLIRGQLAKAKRIIVTTRENSVARYCSGGDMNTHQLQVLHQEEALALFMKKVFKDNVEKYYLGPDMLDQAALILKKCHGLPLAISTIGGFLATKPKIATEWRKVNDHIRVELDINPKLRTIKTVLMRSYDGLPYHLKSAFLYMSIFPEDYKIKRKRLIRRWIAEGYCREMRGITAEEVGDKYFDELFDRSMILLCEGEIQYGGAIDSCQLHDLIREICMLKAREENLAFTLEEGCCLSDAQGTIRHLVIGSNWKRDKDVLESMVDLSHVRSLTVFGDWKTFFISDKMRFLRVLDLGDTLGLRDHHLDQVGQLFHLRYLSIRGCCNIFCLPSSLGNLRHLQTLDGRGTKIVRLPSTITKLRKLEHLLASDDHLERRQQGQEDDIMGHLDEYEGSSYFSLRFCSTVFMKSIESIIPDIKDHLVDDPRVSYDAIARIVQDAFLLWHSEISDGSRGSLLEEDVPIRKHNCCTSLLYHIRMRLSQTLFCLLICLFCWRPQALDEGLNRRDVLNIQSAFFRLVLGGVEAPRGMRKLKALRTLGVVNVARSKTTLKELQELTQLRKLGVAGVYSKYSKKFWSAISGHKQLRSLSVKGHGLDSYLGGDLLPPIHLESLKLEGKLVRVIEWINKLQNLLKLQLEDTNIDSAVPIQAIGQLPNLKVLDLRFGAVTTIETLLFQGPSFPSLMVLELKYGWYEVVSFKEHGMPKLELIRSDSYYLEEMHGLAFLPSLKEIRLGSRTRDGLKTNLQSQLKEDLKHVSLKLL</sequence>
<feature type="domain" description="Disease resistance protein winged helix" evidence="9">
    <location>
        <begin position="683"/>
        <end position="755"/>
    </location>
</feature>
<dbReference type="InterPro" id="IPR041118">
    <property type="entry name" value="Rx_N"/>
</dbReference>
<dbReference type="Proteomes" id="UP000604825">
    <property type="component" value="Unassembled WGS sequence"/>
</dbReference>
<feature type="domain" description="NB-ARC" evidence="7">
    <location>
        <begin position="424"/>
        <end position="595"/>
    </location>
</feature>
<dbReference type="InterPro" id="IPR044974">
    <property type="entry name" value="Disease_R_plants"/>
</dbReference>
<evidence type="ECO:0000256" key="3">
    <source>
        <dbReference type="ARBA" id="ARBA00022737"/>
    </source>
</evidence>
<accession>A0A811Q8F0</accession>
<dbReference type="GO" id="GO:0002758">
    <property type="term" value="P:innate immune response-activating signaling pathway"/>
    <property type="evidence" value="ECO:0007669"/>
    <property type="project" value="UniProtKB-ARBA"/>
</dbReference>
<feature type="domain" description="Disease resistance R13L4/SHOC-2-like LRR" evidence="10">
    <location>
        <begin position="1054"/>
        <end position="1279"/>
    </location>
</feature>
<evidence type="ECO:0000256" key="1">
    <source>
        <dbReference type="ARBA" id="ARBA00008894"/>
    </source>
</evidence>
<dbReference type="InterPro" id="IPR032675">
    <property type="entry name" value="LRR_dom_sf"/>
</dbReference>
<protein>
    <submittedName>
        <fullName evidence="11">Uncharacterized protein</fullName>
    </submittedName>
</protein>
<dbReference type="GO" id="GO:0042742">
    <property type="term" value="P:defense response to bacterium"/>
    <property type="evidence" value="ECO:0007669"/>
    <property type="project" value="UniProtKB-ARBA"/>
</dbReference>
<dbReference type="EMBL" id="CAJGYO010000010">
    <property type="protein sequence ID" value="CAD6255508.1"/>
    <property type="molecule type" value="Genomic_DNA"/>
</dbReference>
<feature type="domain" description="Disease resistance R13L4/SHOC-2-like LRR" evidence="10">
    <location>
        <begin position="806"/>
        <end position="907"/>
    </location>
</feature>
<keyword evidence="12" id="KW-1185">Reference proteome</keyword>
<dbReference type="Pfam" id="PF23559">
    <property type="entry name" value="WHD_DRP"/>
    <property type="match status" value="1"/>
</dbReference>
<dbReference type="Pfam" id="PF00931">
    <property type="entry name" value="NB-ARC"/>
    <property type="match status" value="2"/>
</dbReference>
<dbReference type="Pfam" id="PF23598">
    <property type="entry name" value="LRR_14"/>
    <property type="match status" value="2"/>
</dbReference>
<organism evidence="11 12">
    <name type="scientific">Miscanthus lutarioriparius</name>
    <dbReference type="NCBI Taxonomy" id="422564"/>
    <lineage>
        <taxon>Eukaryota</taxon>
        <taxon>Viridiplantae</taxon>
        <taxon>Streptophyta</taxon>
        <taxon>Embryophyta</taxon>
        <taxon>Tracheophyta</taxon>
        <taxon>Spermatophyta</taxon>
        <taxon>Magnoliopsida</taxon>
        <taxon>Liliopsida</taxon>
        <taxon>Poales</taxon>
        <taxon>Poaceae</taxon>
        <taxon>PACMAD clade</taxon>
        <taxon>Panicoideae</taxon>
        <taxon>Andropogonodae</taxon>
        <taxon>Andropogoneae</taxon>
        <taxon>Saccharinae</taxon>
        <taxon>Miscanthus</taxon>
    </lineage>
</organism>
<evidence type="ECO:0000259" key="9">
    <source>
        <dbReference type="Pfam" id="PF23559"/>
    </source>
</evidence>
<keyword evidence="4" id="KW-0547">Nucleotide-binding</keyword>
<evidence type="ECO:0000313" key="11">
    <source>
        <dbReference type="EMBL" id="CAD6255508.1"/>
    </source>
</evidence>
<dbReference type="Gene3D" id="3.40.50.300">
    <property type="entry name" value="P-loop containing nucleotide triphosphate hydrolases"/>
    <property type="match status" value="2"/>
</dbReference>
<dbReference type="GO" id="GO:0009626">
    <property type="term" value="P:plant-type hypersensitive response"/>
    <property type="evidence" value="ECO:0007669"/>
    <property type="project" value="UniProtKB-ARBA"/>
</dbReference>
<keyword evidence="3" id="KW-0677">Repeat</keyword>
<gene>
    <name evidence="11" type="ORF">NCGR_LOCUS39051</name>
</gene>
<dbReference type="InterPro" id="IPR058922">
    <property type="entry name" value="WHD_DRP"/>
</dbReference>
<name>A0A811Q8F0_9POAL</name>
<dbReference type="OrthoDB" id="643085at2759"/>
<dbReference type="PANTHER" id="PTHR23155:SF1114">
    <property type="entry name" value="OS02G0475500 PROTEIN"/>
    <property type="match status" value="1"/>
</dbReference>
<dbReference type="Gene3D" id="3.80.10.10">
    <property type="entry name" value="Ribonuclease Inhibitor"/>
    <property type="match status" value="2"/>
</dbReference>
<dbReference type="PRINTS" id="PR00364">
    <property type="entry name" value="DISEASERSIST"/>
</dbReference>
<comment type="caution">
    <text evidence="11">The sequence shown here is derived from an EMBL/GenBank/DDBJ whole genome shotgun (WGS) entry which is preliminary data.</text>
</comment>
<dbReference type="PANTHER" id="PTHR23155">
    <property type="entry name" value="DISEASE RESISTANCE PROTEIN RP"/>
    <property type="match status" value="1"/>
</dbReference>
<reference evidence="11" key="1">
    <citation type="submission" date="2020-10" db="EMBL/GenBank/DDBJ databases">
        <authorList>
            <person name="Han B."/>
            <person name="Lu T."/>
            <person name="Zhao Q."/>
            <person name="Huang X."/>
            <person name="Zhao Y."/>
        </authorList>
    </citation>
    <scope>NUCLEOTIDE SEQUENCE</scope>
</reference>
<dbReference type="InterPro" id="IPR042197">
    <property type="entry name" value="Apaf_helical"/>
</dbReference>
<dbReference type="InterPro" id="IPR027417">
    <property type="entry name" value="P-loop_NTPase"/>
</dbReference>
<keyword evidence="6" id="KW-0175">Coiled coil</keyword>
<evidence type="ECO:0000256" key="6">
    <source>
        <dbReference type="ARBA" id="ARBA00023054"/>
    </source>
</evidence>
<evidence type="ECO:0000256" key="5">
    <source>
        <dbReference type="ARBA" id="ARBA00022821"/>
    </source>
</evidence>
<evidence type="ECO:0000259" key="7">
    <source>
        <dbReference type="Pfam" id="PF00931"/>
    </source>
</evidence>